<evidence type="ECO:0000313" key="2">
    <source>
        <dbReference type="Proteomes" id="UP000266016"/>
    </source>
</evidence>
<evidence type="ECO:0000313" key="1">
    <source>
        <dbReference type="EMBL" id="RID88733.1"/>
    </source>
</evidence>
<protein>
    <submittedName>
        <fullName evidence="1">BA3454 family stress response protein</fullName>
    </submittedName>
</protein>
<dbReference type="RefSeq" id="WP_119115721.1">
    <property type="nucleotide sequence ID" value="NZ_QWVS01000003.1"/>
</dbReference>
<name>A0A398BN03_9BACI</name>
<dbReference type="EMBL" id="QWVS01000003">
    <property type="protein sequence ID" value="RID88733.1"/>
    <property type="molecule type" value="Genomic_DNA"/>
</dbReference>
<dbReference type="InterPro" id="IPR049728">
    <property type="entry name" value="BA3454-like"/>
</dbReference>
<reference evidence="1 2" key="1">
    <citation type="submission" date="2018-08" db="EMBL/GenBank/DDBJ databases">
        <title>Bacillus jemisoniae sp. nov., Bacillus chryseoplanitiae sp. nov., Bacillus resnikiae sp. nov., and Bacillus frankliniae sp. nov., isolated from Viking spacecraft and associated surfaces.</title>
        <authorList>
            <person name="Seuylemezian A."/>
            <person name="Vaishampayan P."/>
        </authorList>
    </citation>
    <scope>NUCLEOTIDE SEQUENCE [LARGE SCALE GENOMIC DNA]</scope>
    <source>
        <strain evidence="1 2">MA001</strain>
    </source>
</reference>
<dbReference type="Proteomes" id="UP000266016">
    <property type="component" value="Unassembled WGS sequence"/>
</dbReference>
<sequence>MIKVTVTVDFKGRTYQTNVLATRDTAPEEIHQLALSQVKKQWEN</sequence>
<keyword evidence="2" id="KW-1185">Reference proteome</keyword>
<proteinExistence type="predicted"/>
<gene>
    <name evidence="1" type="ORF">D1953_03175</name>
</gene>
<dbReference type="NCBIfam" id="NF033491">
    <property type="entry name" value="BA3454_fam"/>
    <property type="match status" value="1"/>
</dbReference>
<comment type="caution">
    <text evidence="1">The sequence shown here is derived from an EMBL/GenBank/DDBJ whole genome shotgun (WGS) entry which is preliminary data.</text>
</comment>
<accession>A0A398BN03</accession>
<dbReference type="AlphaFoldDB" id="A0A398BN03"/>
<organism evidence="1 2">
    <name type="scientific">Peribacillus asahii</name>
    <dbReference type="NCBI Taxonomy" id="228899"/>
    <lineage>
        <taxon>Bacteria</taxon>
        <taxon>Bacillati</taxon>
        <taxon>Bacillota</taxon>
        <taxon>Bacilli</taxon>
        <taxon>Bacillales</taxon>
        <taxon>Bacillaceae</taxon>
        <taxon>Peribacillus</taxon>
    </lineage>
</organism>